<proteinExistence type="predicted"/>
<evidence type="ECO:0000256" key="1">
    <source>
        <dbReference type="SAM" id="Coils"/>
    </source>
</evidence>
<dbReference type="InterPro" id="IPR003609">
    <property type="entry name" value="Pan_app"/>
</dbReference>
<evidence type="ECO:0000313" key="5">
    <source>
        <dbReference type="Proteomes" id="UP000191342"/>
    </source>
</evidence>
<gene>
    <name evidence="4" type="ORF">PENFLA_c005G03485</name>
</gene>
<sequence>MIVKSSLLLIGAALAFADQTPLASSVCLSSSTPNECCLNGAPSGEVKIDGSTFKFTCGSALQSLNPKVTPKVNNAHECALRCAKDVACEASSFKAHGKTPRGNCFFSLGDNLDQKPDGDWITFTEIFPSCLESDDRNACCSDPAKQEDEVTIDNAQWKWTCKSILSSLNPKSRPAANALECASLCASESCEAVSFRTQGDNKRGNCFFVMGSNQDQELEPKFLTLVKVKENNVDPPSPPIPEEDCKECVKEKEQCIKDKNTCKEGLEQAEDNLQKCQNSQVDQGKLTQCEADKLALTKAEEDCRRHSAEVEEKKKQCREDQHACETEKGNLNMQKQQCENDKSQLNMDLTHKNDEIDALNSQITTLNGKLDALQQSYDALDVACNGEGPNGKCRTNLFDAEPRDDQCIIAAGNEKFKIHYGKLDDPGPADLGTPRANSFKHCAEKCANYKGAKKCVRFMWKKDGTDRACYMRSTGMGVIPTESSPFSSGQLL</sequence>
<keyword evidence="1" id="KW-0175">Coiled coil</keyword>
<dbReference type="Proteomes" id="UP000191342">
    <property type="component" value="Unassembled WGS sequence"/>
</dbReference>
<organism evidence="4 5">
    <name type="scientific">Penicillium flavigenum</name>
    <dbReference type="NCBI Taxonomy" id="254877"/>
    <lineage>
        <taxon>Eukaryota</taxon>
        <taxon>Fungi</taxon>
        <taxon>Dikarya</taxon>
        <taxon>Ascomycota</taxon>
        <taxon>Pezizomycotina</taxon>
        <taxon>Eurotiomycetes</taxon>
        <taxon>Eurotiomycetidae</taxon>
        <taxon>Eurotiales</taxon>
        <taxon>Aspergillaceae</taxon>
        <taxon>Penicillium</taxon>
    </lineage>
</organism>
<reference evidence="5" key="1">
    <citation type="journal article" date="2017" name="Nat. Microbiol.">
        <title>Global analysis of biosynthetic gene clusters reveals vast potential of secondary metabolite production in Penicillium species.</title>
        <authorList>
            <person name="Nielsen J.C."/>
            <person name="Grijseels S."/>
            <person name="Prigent S."/>
            <person name="Ji B."/>
            <person name="Dainat J."/>
            <person name="Nielsen K.F."/>
            <person name="Frisvad J.C."/>
            <person name="Workman M."/>
            <person name="Nielsen J."/>
        </authorList>
    </citation>
    <scope>NUCLEOTIDE SEQUENCE [LARGE SCALE GENOMIC DNA]</scope>
    <source>
        <strain evidence="5">IBT 14082</strain>
    </source>
</reference>
<comment type="caution">
    <text evidence="4">The sequence shown here is derived from an EMBL/GenBank/DDBJ whole genome shotgun (WGS) entry which is preliminary data.</text>
</comment>
<feature type="coiled-coil region" evidence="1">
    <location>
        <begin position="342"/>
        <end position="376"/>
    </location>
</feature>
<feature type="signal peptide" evidence="2">
    <location>
        <begin position="1"/>
        <end position="17"/>
    </location>
</feature>
<protein>
    <recommendedName>
        <fullName evidence="3">Apple domain-containing protein</fullName>
    </recommendedName>
</protein>
<dbReference type="Pfam" id="PF00024">
    <property type="entry name" value="PAN_1"/>
    <property type="match status" value="1"/>
</dbReference>
<evidence type="ECO:0000256" key="2">
    <source>
        <dbReference type="SAM" id="SignalP"/>
    </source>
</evidence>
<keyword evidence="2" id="KW-0732">Signal</keyword>
<keyword evidence="5" id="KW-1185">Reference proteome</keyword>
<accession>A0A1V6TNG8</accession>
<dbReference type="OrthoDB" id="4462933at2759"/>
<evidence type="ECO:0000259" key="3">
    <source>
        <dbReference type="Pfam" id="PF00024"/>
    </source>
</evidence>
<dbReference type="AlphaFoldDB" id="A0A1V6TNG8"/>
<name>A0A1V6TNG8_9EURO</name>
<feature type="coiled-coil region" evidence="1">
    <location>
        <begin position="259"/>
        <end position="316"/>
    </location>
</feature>
<dbReference type="EMBL" id="MLQL01000005">
    <property type="protein sequence ID" value="OQE27918.1"/>
    <property type="molecule type" value="Genomic_DNA"/>
</dbReference>
<feature type="chain" id="PRO_5012754292" description="Apple domain-containing protein" evidence="2">
    <location>
        <begin position="18"/>
        <end position="492"/>
    </location>
</feature>
<feature type="domain" description="Apple" evidence="3">
    <location>
        <begin position="53"/>
        <end position="113"/>
    </location>
</feature>
<evidence type="ECO:0000313" key="4">
    <source>
        <dbReference type="EMBL" id="OQE27918.1"/>
    </source>
</evidence>